<evidence type="ECO:0000256" key="5">
    <source>
        <dbReference type="ARBA" id="ARBA00048679"/>
    </source>
</evidence>
<dbReference type="InterPro" id="IPR011009">
    <property type="entry name" value="Kinase-like_dom_sf"/>
</dbReference>
<dbReference type="GO" id="GO:0004674">
    <property type="term" value="F:protein serine/threonine kinase activity"/>
    <property type="evidence" value="ECO:0007669"/>
    <property type="project" value="UniProtKB-KW"/>
</dbReference>
<comment type="catalytic activity">
    <reaction evidence="5">
        <text>L-seryl-[protein] + ATP = O-phospho-L-seryl-[protein] + ADP + H(+)</text>
        <dbReference type="Rhea" id="RHEA:17989"/>
        <dbReference type="Rhea" id="RHEA-COMP:9863"/>
        <dbReference type="Rhea" id="RHEA-COMP:11604"/>
        <dbReference type="ChEBI" id="CHEBI:15378"/>
        <dbReference type="ChEBI" id="CHEBI:29999"/>
        <dbReference type="ChEBI" id="CHEBI:30616"/>
        <dbReference type="ChEBI" id="CHEBI:83421"/>
        <dbReference type="ChEBI" id="CHEBI:456216"/>
        <dbReference type="EC" id="2.7.11.1"/>
    </reaction>
</comment>
<dbReference type="EMBL" id="BSYO01000024">
    <property type="protein sequence ID" value="GMH22531.1"/>
    <property type="molecule type" value="Genomic_DNA"/>
</dbReference>
<keyword evidence="3" id="KW-0418">Kinase</keyword>
<dbReference type="InterPro" id="IPR008271">
    <property type="entry name" value="Ser/Thr_kinase_AS"/>
</dbReference>
<comment type="catalytic activity">
    <reaction evidence="4">
        <text>L-threonyl-[protein] + ATP = O-phospho-L-threonyl-[protein] + ADP + H(+)</text>
        <dbReference type="Rhea" id="RHEA:46608"/>
        <dbReference type="Rhea" id="RHEA-COMP:11060"/>
        <dbReference type="Rhea" id="RHEA-COMP:11605"/>
        <dbReference type="ChEBI" id="CHEBI:15378"/>
        <dbReference type="ChEBI" id="CHEBI:30013"/>
        <dbReference type="ChEBI" id="CHEBI:30616"/>
        <dbReference type="ChEBI" id="CHEBI:61977"/>
        <dbReference type="ChEBI" id="CHEBI:456216"/>
        <dbReference type="EC" id="2.7.11.1"/>
    </reaction>
</comment>
<evidence type="ECO:0000256" key="3">
    <source>
        <dbReference type="ARBA" id="ARBA00022777"/>
    </source>
</evidence>
<keyword evidence="3" id="KW-0808">Transferase</keyword>
<dbReference type="EC" id="2.7.11.1" evidence="1"/>
<evidence type="ECO:0000313" key="7">
    <source>
        <dbReference type="EMBL" id="GMH22531.1"/>
    </source>
</evidence>
<evidence type="ECO:0000256" key="1">
    <source>
        <dbReference type="ARBA" id="ARBA00012513"/>
    </source>
</evidence>
<comment type="caution">
    <text evidence="7">The sequence shown here is derived from an EMBL/GenBank/DDBJ whole genome shotgun (WGS) entry which is preliminary data.</text>
</comment>
<gene>
    <name evidence="7" type="ORF">Nepgr_024374</name>
</gene>
<keyword evidence="2" id="KW-0723">Serine/threonine-protein kinase</keyword>
<organism evidence="7 8">
    <name type="scientific">Nepenthes gracilis</name>
    <name type="common">Slender pitcher plant</name>
    <dbReference type="NCBI Taxonomy" id="150966"/>
    <lineage>
        <taxon>Eukaryota</taxon>
        <taxon>Viridiplantae</taxon>
        <taxon>Streptophyta</taxon>
        <taxon>Embryophyta</taxon>
        <taxon>Tracheophyta</taxon>
        <taxon>Spermatophyta</taxon>
        <taxon>Magnoliopsida</taxon>
        <taxon>eudicotyledons</taxon>
        <taxon>Gunneridae</taxon>
        <taxon>Pentapetalae</taxon>
        <taxon>Caryophyllales</taxon>
        <taxon>Nepenthaceae</taxon>
        <taxon>Nepenthes</taxon>
    </lineage>
</organism>
<evidence type="ECO:0000256" key="2">
    <source>
        <dbReference type="ARBA" id="ARBA00022527"/>
    </source>
</evidence>
<evidence type="ECO:0000313" key="8">
    <source>
        <dbReference type="Proteomes" id="UP001279734"/>
    </source>
</evidence>
<dbReference type="Pfam" id="PF00069">
    <property type="entry name" value="Pkinase"/>
    <property type="match status" value="1"/>
</dbReference>
<protein>
    <recommendedName>
        <fullName evidence="1">non-specific serine/threonine protein kinase</fullName>
        <ecNumber evidence="1">2.7.11.1</ecNumber>
    </recommendedName>
</protein>
<name>A0AAD3Y0F2_NEPGR</name>
<reference evidence="7" key="1">
    <citation type="submission" date="2023-05" db="EMBL/GenBank/DDBJ databases">
        <title>Nepenthes gracilis genome sequencing.</title>
        <authorList>
            <person name="Fukushima K."/>
        </authorList>
    </citation>
    <scope>NUCLEOTIDE SEQUENCE</scope>
    <source>
        <strain evidence="7">SING2019-196</strain>
    </source>
</reference>
<dbReference type="InterPro" id="IPR050588">
    <property type="entry name" value="WNK_Ser-Thr_kinase"/>
</dbReference>
<keyword evidence="8" id="KW-1185">Reference proteome</keyword>
<dbReference type="PROSITE" id="PS50011">
    <property type="entry name" value="PROTEIN_KINASE_DOM"/>
    <property type="match status" value="1"/>
</dbReference>
<dbReference type="SUPFAM" id="SSF56112">
    <property type="entry name" value="Protein kinase-like (PK-like)"/>
    <property type="match status" value="1"/>
</dbReference>
<dbReference type="PANTHER" id="PTHR13902">
    <property type="entry name" value="SERINE/THREONINE-PROTEIN KINASE WNK WITH NO LYSINE -RELATED"/>
    <property type="match status" value="1"/>
</dbReference>
<accession>A0AAD3Y0F2</accession>
<dbReference type="PROSITE" id="PS00108">
    <property type="entry name" value="PROTEIN_KINASE_ST"/>
    <property type="match status" value="1"/>
</dbReference>
<dbReference type="GO" id="GO:0005524">
    <property type="term" value="F:ATP binding"/>
    <property type="evidence" value="ECO:0007669"/>
    <property type="project" value="InterPro"/>
</dbReference>
<dbReference type="AlphaFoldDB" id="A0AAD3Y0F2"/>
<sequence length="112" mass="12480">MKAIKNWARQILRGLVYLHIHGPQIIHQDLKYDNLFINGNHEEVKIGDLALATVMHQPAASNLIVSGSNVRKIAGKRATEGPQEPIPDPVKMPNQLPKSAKLKEVQVSFHGY</sequence>
<feature type="domain" description="Protein kinase" evidence="6">
    <location>
        <begin position="1"/>
        <end position="112"/>
    </location>
</feature>
<dbReference type="Gene3D" id="1.10.510.10">
    <property type="entry name" value="Transferase(Phosphotransferase) domain 1"/>
    <property type="match status" value="1"/>
</dbReference>
<evidence type="ECO:0000259" key="6">
    <source>
        <dbReference type="PROSITE" id="PS50011"/>
    </source>
</evidence>
<proteinExistence type="predicted"/>
<dbReference type="Proteomes" id="UP001279734">
    <property type="component" value="Unassembled WGS sequence"/>
</dbReference>
<dbReference type="InterPro" id="IPR000719">
    <property type="entry name" value="Prot_kinase_dom"/>
</dbReference>
<evidence type="ECO:0000256" key="4">
    <source>
        <dbReference type="ARBA" id="ARBA00047899"/>
    </source>
</evidence>